<organism evidence="2">
    <name type="scientific">bioreactor metagenome</name>
    <dbReference type="NCBI Taxonomy" id="1076179"/>
    <lineage>
        <taxon>unclassified sequences</taxon>
        <taxon>metagenomes</taxon>
        <taxon>ecological metagenomes</taxon>
    </lineage>
</organism>
<keyword evidence="1" id="KW-0472">Membrane</keyword>
<feature type="transmembrane region" description="Helical" evidence="1">
    <location>
        <begin position="68"/>
        <end position="90"/>
    </location>
</feature>
<accession>A0A644WIY6</accession>
<comment type="caution">
    <text evidence="2">The sequence shown here is derived from an EMBL/GenBank/DDBJ whole genome shotgun (WGS) entry which is preliminary data.</text>
</comment>
<dbReference type="EMBL" id="VSSQ01000954">
    <property type="protein sequence ID" value="MPM03448.1"/>
    <property type="molecule type" value="Genomic_DNA"/>
</dbReference>
<keyword evidence="1" id="KW-1133">Transmembrane helix</keyword>
<sequence length="163" mass="18725">MNMYSLVFWQTIQRHRVGSFVLLFALAILLGGATYVCILRFQVKSHADDAVEFSMFRENNQSNRVRNAAALGVLSLLCLVLSVLQFATILKLQSDLQHELPIANTTGTVRGEYKFFFFDSYINIDGVLYRYSSEVPNTWPEKGNEYEVTYLEHSKIITQLKEK</sequence>
<keyword evidence="1" id="KW-0812">Transmembrane</keyword>
<evidence type="ECO:0000256" key="1">
    <source>
        <dbReference type="SAM" id="Phobius"/>
    </source>
</evidence>
<evidence type="ECO:0000313" key="2">
    <source>
        <dbReference type="EMBL" id="MPM03448.1"/>
    </source>
</evidence>
<dbReference type="AlphaFoldDB" id="A0A644WIY6"/>
<protein>
    <submittedName>
        <fullName evidence="2">Uncharacterized protein</fullName>
    </submittedName>
</protein>
<gene>
    <name evidence="2" type="ORF">SDC9_49715</name>
</gene>
<reference evidence="2" key="1">
    <citation type="submission" date="2019-08" db="EMBL/GenBank/DDBJ databases">
        <authorList>
            <person name="Kucharzyk K."/>
            <person name="Murdoch R.W."/>
            <person name="Higgins S."/>
            <person name="Loffler F."/>
        </authorList>
    </citation>
    <scope>NUCLEOTIDE SEQUENCE</scope>
</reference>
<name>A0A644WIY6_9ZZZZ</name>
<feature type="transmembrane region" description="Helical" evidence="1">
    <location>
        <begin position="20"/>
        <end position="41"/>
    </location>
</feature>
<proteinExistence type="predicted"/>